<protein>
    <recommendedName>
        <fullName evidence="19">Bifunctional NAD(P)H-hydrate repair enzyme</fullName>
    </recommendedName>
    <alternativeName>
        <fullName evidence="19">Nicotinamide nucleotide repair protein</fullName>
    </alternativeName>
    <domain>
        <recommendedName>
            <fullName evidence="19">ADP-dependent (S)-NAD(P)H-hydrate dehydratase</fullName>
            <ecNumber evidence="19">4.2.1.136</ecNumber>
        </recommendedName>
        <alternativeName>
            <fullName evidence="19">ADP-dependent NAD(P)HX dehydratase</fullName>
        </alternativeName>
    </domain>
    <domain>
        <recommendedName>
            <fullName evidence="19">NAD(P)H-hydrate epimerase</fullName>
            <ecNumber evidence="19">5.1.99.6</ecNumber>
        </recommendedName>
    </domain>
</protein>
<dbReference type="HAMAP" id="MF_01965">
    <property type="entry name" value="NADHX_dehydratase"/>
    <property type="match status" value="1"/>
</dbReference>
<evidence type="ECO:0000313" key="22">
    <source>
        <dbReference type="EMBL" id="MDL5377373.1"/>
    </source>
</evidence>
<comment type="catalytic activity">
    <reaction evidence="1 18 19">
        <text>(6R)-NADHX = (6S)-NADHX</text>
        <dbReference type="Rhea" id="RHEA:32215"/>
        <dbReference type="ChEBI" id="CHEBI:64074"/>
        <dbReference type="ChEBI" id="CHEBI:64075"/>
        <dbReference type="EC" id="5.1.99.6"/>
    </reaction>
</comment>
<keyword evidence="13" id="KW-0511">Multifunctional enzyme</keyword>
<comment type="function">
    <text evidence="14 19">Bifunctional enzyme that catalyzes the epimerization of the S- and R-forms of NAD(P)HX and the dehydration of the S-form of NAD(P)HX at the expense of ADP, which is converted to AMP. This allows the repair of both epimers of NAD(P)HX, a damaged form of NAD(P)H that is a result of enzymatic or heat-dependent hydration.</text>
</comment>
<comment type="similarity">
    <text evidence="4 19">In the C-terminal section; belongs to the NnrD/CARKD family.</text>
</comment>
<dbReference type="PIRSF" id="PIRSF017184">
    <property type="entry name" value="Nnr"/>
    <property type="match status" value="1"/>
</dbReference>
<feature type="binding site" evidence="17">
    <location>
        <begin position="377"/>
        <end position="381"/>
    </location>
    <ligand>
        <name>AMP</name>
        <dbReference type="ChEBI" id="CHEBI:456215"/>
    </ligand>
</feature>
<feature type="binding site" evidence="17">
    <location>
        <position position="407"/>
    </location>
    <ligand>
        <name>(6S)-NADPHX</name>
        <dbReference type="ChEBI" id="CHEBI:64076"/>
    </ligand>
</feature>
<keyword evidence="10 17" id="KW-0520">NAD</keyword>
<comment type="similarity">
    <text evidence="17">Belongs to the NnrD/CARKD family.</text>
</comment>
<feature type="binding site" evidence="17">
    <location>
        <position position="241"/>
    </location>
    <ligand>
        <name>(6S)-NADPHX</name>
        <dbReference type="ChEBI" id="CHEBI:64076"/>
    </ligand>
</feature>
<comment type="subunit">
    <text evidence="17">Homotetramer.</text>
</comment>
<feature type="binding site" evidence="18">
    <location>
        <position position="111"/>
    </location>
    <ligand>
        <name>K(+)</name>
        <dbReference type="ChEBI" id="CHEBI:29103"/>
    </ligand>
</feature>
<evidence type="ECO:0000256" key="11">
    <source>
        <dbReference type="ARBA" id="ARBA00023235"/>
    </source>
</evidence>
<evidence type="ECO:0000256" key="4">
    <source>
        <dbReference type="ARBA" id="ARBA00009524"/>
    </source>
</evidence>
<feature type="binding site" evidence="18">
    <location>
        <begin position="115"/>
        <end position="121"/>
    </location>
    <ligand>
        <name>(6S)-NADPHX</name>
        <dbReference type="ChEBI" id="CHEBI:64076"/>
    </ligand>
</feature>
<dbReference type="CDD" id="cd01171">
    <property type="entry name" value="YXKO-related"/>
    <property type="match status" value="1"/>
</dbReference>
<dbReference type="NCBIfam" id="TIGR00197">
    <property type="entry name" value="yjeF_nterm"/>
    <property type="match status" value="1"/>
</dbReference>
<dbReference type="InterPro" id="IPR036652">
    <property type="entry name" value="YjeF_N_dom_sf"/>
</dbReference>
<comment type="cofactor">
    <cofactor evidence="17">
        <name>Mg(2+)</name>
        <dbReference type="ChEBI" id="CHEBI:18420"/>
    </cofactor>
</comment>
<evidence type="ECO:0000256" key="3">
    <source>
        <dbReference type="ARBA" id="ARBA00006001"/>
    </source>
</evidence>
<comment type="caution">
    <text evidence="22">The sequence shown here is derived from an EMBL/GenBank/DDBJ whole genome shotgun (WGS) entry which is preliminary data.</text>
</comment>
<evidence type="ECO:0000313" key="23">
    <source>
        <dbReference type="Proteomes" id="UP001230807"/>
    </source>
</evidence>
<feature type="binding site" evidence="17">
    <location>
        <position position="340"/>
    </location>
    <ligand>
        <name>(6S)-NADPHX</name>
        <dbReference type="ChEBI" id="CHEBI:64076"/>
    </ligand>
</feature>
<keyword evidence="5 18" id="KW-0479">Metal-binding</keyword>
<keyword evidence="23" id="KW-1185">Reference proteome</keyword>
<evidence type="ECO:0000256" key="1">
    <source>
        <dbReference type="ARBA" id="ARBA00000013"/>
    </source>
</evidence>
<feature type="binding site" evidence="18">
    <location>
        <position position="147"/>
    </location>
    <ligand>
        <name>K(+)</name>
        <dbReference type="ChEBI" id="CHEBI:29103"/>
    </ligand>
</feature>
<keyword evidence="6 17" id="KW-0547">Nucleotide-binding</keyword>
<evidence type="ECO:0000256" key="19">
    <source>
        <dbReference type="PIRNR" id="PIRNR017184"/>
    </source>
</evidence>
<evidence type="ECO:0000256" key="6">
    <source>
        <dbReference type="ARBA" id="ARBA00022741"/>
    </source>
</evidence>
<evidence type="ECO:0000256" key="12">
    <source>
        <dbReference type="ARBA" id="ARBA00023239"/>
    </source>
</evidence>
<evidence type="ECO:0000256" key="5">
    <source>
        <dbReference type="ARBA" id="ARBA00022723"/>
    </source>
</evidence>
<accession>A0ABT7MQ92</accession>
<dbReference type="PANTHER" id="PTHR12592">
    <property type="entry name" value="ATP-DEPENDENT (S)-NAD(P)H-HYDRATE DEHYDRATASE FAMILY MEMBER"/>
    <property type="match status" value="1"/>
</dbReference>
<evidence type="ECO:0000256" key="15">
    <source>
        <dbReference type="ARBA" id="ARBA00048238"/>
    </source>
</evidence>
<dbReference type="PROSITE" id="PS51383">
    <property type="entry name" value="YJEF_C_3"/>
    <property type="match status" value="1"/>
</dbReference>
<feature type="binding site" evidence="17">
    <location>
        <position position="296"/>
    </location>
    <ligand>
        <name>(6S)-NADPHX</name>
        <dbReference type="ChEBI" id="CHEBI:64076"/>
    </ligand>
</feature>
<dbReference type="InterPro" id="IPR017953">
    <property type="entry name" value="Carbohydrate_kinase_pred_CS"/>
</dbReference>
<feature type="binding site" evidence="18">
    <location>
        <begin position="53"/>
        <end position="57"/>
    </location>
    <ligand>
        <name>(6S)-NADPHX</name>
        <dbReference type="ChEBI" id="CHEBI:64076"/>
    </ligand>
</feature>
<dbReference type="NCBIfam" id="TIGR00196">
    <property type="entry name" value="yjeF_cterm"/>
    <property type="match status" value="1"/>
</dbReference>
<feature type="binding site" evidence="17">
    <location>
        <position position="406"/>
    </location>
    <ligand>
        <name>AMP</name>
        <dbReference type="ChEBI" id="CHEBI:456215"/>
    </ligand>
</feature>
<evidence type="ECO:0000259" key="20">
    <source>
        <dbReference type="PROSITE" id="PS51383"/>
    </source>
</evidence>
<feature type="binding site" evidence="18">
    <location>
        <position position="54"/>
    </location>
    <ligand>
        <name>K(+)</name>
        <dbReference type="ChEBI" id="CHEBI:29103"/>
    </ligand>
</feature>
<feature type="binding site" evidence="18">
    <location>
        <position position="144"/>
    </location>
    <ligand>
        <name>(6S)-NADPHX</name>
        <dbReference type="ChEBI" id="CHEBI:64076"/>
    </ligand>
</feature>
<dbReference type="Gene3D" id="3.40.1190.20">
    <property type="match status" value="1"/>
</dbReference>
<keyword evidence="8 17" id="KW-0521">NADP</keyword>
<evidence type="ECO:0000256" key="8">
    <source>
        <dbReference type="ARBA" id="ARBA00022857"/>
    </source>
</evidence>
<dbReference type="PROSITE" id="PS01050">
    <property type="entry name" value="YJEF_C_2"/>
    <property type="match status" value="1"/>
</dbReference>
<dbReference type="Pfam" id="PF01256">
    <property type="entry name" value="Carb_kinase"/>
    <property type="match status" value="1"/>
</dbReference>
<comment type="function">
    <text evidence="18">Catalyzes the epimerization of the S- and R-forms of NAD(P)HX, a damaged form of NAD(P)H that is a result of enzymatic or heat-dependent hydration. This is a prerequisite for the S-specific NAD(P)H-hydrate dehydratase to allow the repair of both epimers of NAD(P)HX.</text>
</comment>
<comment type="catalytic activity">
    <reaction evidence="2 18 19">
        <text>(6R)-NADPHX = (6S)-NADPHX</text>
        <dbReference type="Rhea" id="RHEA:32227"/>
        <dbReference type="ChEBI" id="CHEBI:64076"/>
        <dbReference type="ChEBI" id="CHEBI:64077"/>
        <dbReference type="EC" id="5.1.99.6"/>
    </reaction>
</comment>
<evidence type="ECO:0000256" key="14">
    <source>
        <dbReference type="ARBA" id="ARBA00025153"/>
    </source>
</evidence>
<dbReference type="EC" id="4.2.1.136" evidence="19"/>
<comment type="function">
    <text evidence="17">Catalyzes the dehydration of the S-form of NAD(P)HX at the expense of ADP, which is converted to AMP. Together with NAD(P)HX epimerase, which catalyzes the epimerization of the S- and R-forms, the enzyme allows the repair of both epimers of NAD(P)HX, a damaged form of NAD(P)H that is a result of enzymatic or heat-dependent hydration.</text>
</comment>
<comment type="catalytic activity">
    <reaction evidence="16 17 19">
        <text>(6S)-NADPHX + ADP = AMP + phosphate + NADPH + H(+)</text>
        <dbReference type="Rhea" id="RHEA:32235"/>
        <dbReference type="ChEBI" id="CHEBI:15378"/>
        <dbReference type="ChEBI" id="CHEBI:43474"/>
        <dbReference type="ChEBI" id="CHEBI:57783"/>
        <dbReference type="ChEBI" id="CHEBI:64076"/>
        <dbReference type="ChEBI" id="CHEBI:456215"/>
        <dbReference type="ChEBI" id="CHEBI:456216"/>
        <dbReference type="EC" id="4.2.1.136"/>
    </reaction>
</comment>
<dbReference type="EC" id="5.1.99.6" evidence="19"/>
<feature type="domain" description="YjeF C-terminal" evidence="20">
    <location>
        <begin position="206"/>
        <end position="465"/>
    </location>
</feature>
<dbReference type="InterPro" id="IPR004443">
    <property type="entry name" value="YjeF_N_dom"/>
</dbReference>
<dbReference type="PROSITE" id="PS51385">
    <property type="entry name" value="YJEF_N"/>
    <property type="match status" value="1"/>
</dbReference>
<organism evidence="22 23">
    <name type="scientific">Exiguobacterium mexicanum</name>
    <dbReference type="NCBI Taxonomy" id="340146"/>
    <lineage>
        <taxon>Bacteria</taxon>
        <taxon>Bacillati</taxon>
        <taxon>Bacillota</taxon>
        <taxon>Bacilli</taxon>
        <taxon>Bacillales</taxon>
        <taxon>Bacillales Family XII. Incertae Sedis</taxon>
        <taxon>Exiguobacterium</taxon>
    </lineage>
</organism>
<keyword evidence="7 17" id="KW-0067">ATP-binding</keyword>
<keyword evidence="11 18" id="KW-0413">Isomerase</keyword>
<sequence length="465" mass="49958">MIYTAAETKQADTTALRQGMPADVLMERAASAVAARLTFRPRSSVLVICGAGNNGGDGWVVARESAQRGCDVFVYAPFGEPKSSEGERHAAYARRFVTIVEEPRDADYVVDALFGVGFRGPVTGKARDVITWMREQSAPVMAIDVPSGVPSDEASEFDGHAVKADTTFSLHGYKRSAFLTQTAPYYGTVEVVDIGLPHTSEWRVLTESDFDRDLLERDPYGHKNRYGHGCLIGGSRHLIGAPFLAARAALRTGIGLLDLAIPSEAHIMASSLPEAMYYGIDELPDKEYAATAIGPGLVDDERSDRLWQTVSRQSKPLIVDAGALTTEHLAAEGPLTLTPHPGEFARLTGRSVAEIEADRFRIASDFARQHGIHLILKGTHTLIVKPDGTGAVNTIQAAALSKGGSGDVLTGMLLALWARTDRIDTESSPNEQAVLWHALAAQAASRQMHPASVLATDVIEAIGHI</sequence>
<evidence type="ECO:0000256" key="18">
    <source>
        <dbReference type="HAMAP-Rule" id="MF_01966"/>
    </source>
</evidence>
<dbReference type="SUPFAM" id="SSF64153">
    <property type="entry name" value="YjeF N-terminal domain-like"/>
    <property type="match status" value="1"/>
</dbReference>
<dbReference type="InterPro" id="IPR029056">
    <property type="entry name" value="Ribokinase-like"/>
</dbReference>
<dbReference type="Pfam" id="PF03853">
    <property type="entry name" value="YjeF_N"/>
    <property type="match status" value="1"/>
</dbReference>
<dbReference type="Proteomes" id="UP001230807">
    <property type="component" value="Unassembled WGS sequence"/>
</dbReference>
<evidence type="ECO:0000256" key="13">
    <source>
        <dbReference type="ARBA" id="ARBA00023268"/>
    </source>
</evidence>
<evidence type="ECO:0000256" key="7">
    <source>
        <dbReference type="ARBA" id="ARBA00022840"/>
    </source>
</evidence>
<evidence type="ECO:0000256" key="17">
    <source>
        <dbReference type="HAMAP-Rule" id="MF_01965"/>
    </source>
</evidence>
<comment type="similarity">
    <text evidence="18">Belongs to the NnrE/AIBP family.</text>
</comment>
<name>A0ABT7MQ92_9BACL</name>
<evidence type="ECO:0000256" key="16">
    <source>
        <dbReference type="ARBA" id="ARBA00049209"/>
    </source>
</evidence>
<dbReference type="Gene3D" id="3.40.50.10260">
    <property type="entry name" value="YjeF N-terminal domain"/>
    <property type="match status" value="1"/>
</dbReference>
<evidence type="ECO:0000256" key="10">
    <source>
        <dbReference type="ARBA" id="ARBA00023027"/>
    </source>
</evidence>
<gene>
    <name evidence="18" type="primary">nnrE</name>
    <name evidence="17" type="synonym">nnrD</name>
    <name evidence="22" type="ORF">QR695_10195</name>
</gene>
<keyword evidence="9 18" id="KW-0630">Potassium</keyword>
<proteinExistence type="inferred from homology"/>
<dbReference type="PANTHER" id="PTHR12592:SF0">
    <property type="entry name" value="ATP-DEPENDENT (S)-NAD(P)H-HYDRATE DEHYDRATASE"/>
    <property type="match status" value="1"/>
</dbReference>
<comment type="catalytic activity">
    <reaction evidence="15 17 19">
        <text>(6S)-NADHX + ADP = AMP + phosphate + NADH + H(+)</text>
        <dbReference type="Rhea" id="RHEA:32223"/>
        <dbReference type="ChEBI" id="CHEBI:15378"/>
        <dbReference type="ChEBI" id="CHEBI:43474"/>
        <dbReference type="ChEBI" id="CHEBI:57945"/>
        <dbReference type="ChEBI" id="CHEBI:64074"/>
        <dbReference type="ChEBI" id="CHEBI:456215"/>
        <dbReference type="ChEBI" id="CHEBI:456216"/>
        <dbReference type="EC" id="4.2.1.136"/>
    </reaction>
</comment>
<comment type="caution">
    <text evidence="18">Lacks conserved residue(s) required for the propagation of feature annotation.</text>
</comment>
<dbReference type="HAMAP" id="MF_01966">
    <property type="entry name" value="NADHX_epimerase"/>
    <property type="match status" value="1"/>
</dbReference>
<reference evidence="22 23" key="1">
    <citation type="submission" date="2023-06" db="EMBL/GenBank/DDBJ databases">
        <title>Influencing factors and mechanism of Cr(VI) reduction by facultative anaerobic Exiguobacterium sp. PY14.</title>
        <authorList>
            <person name="Zou L."/>
        </authorList>
    </citation>
    <scope>NUCLEOTIDE SEQUENCE [LARGE SCALE GENOMIC DNA]</scope>
    <source>
        <strain evidence="22 23">PY14</strain>
    </source>
</reference>
<dbReference type="RefSeq" id="WP_214831859.1">
    <property type="nucleotide sequence ID" value="NZ_CP183077.1"/>
</dbReference>
<dbReference type="EMBL" id="JASWER010000007">
    <property type="protein sequence ID" value="MDL5377373.1"/>
    <property type="molecule type" value="Genomic_DNA"/>
</dbReference>
<evidence type="ECO:0000256" key="9">
    <source>
        <dbReference type="ARBA" id="ARBA00022958"/>
    </source>
</evidence>
<evidence type="ECO:0000259" key="21">
    <source>
        <dbReference type="PROSITE" id="PS51385"/>
    </source>
</evidence>
<evidence type="ECO:0000256" key="2">
    <source>
        <dbReference type="ARBA" id="ARBA00000909"/>
    </source>
</evidence>
<feature type="domain" description="YjeF N-terminal" evidence="21">
    <location>
        <begin position="8"/>
        <end position="202"/>
    </location>
</feature>
<dbReference type="InterPro" id="IPR030677">
    <property type="entry name" value="Nnr"/>
</dbReference>
<dbReference type="InterPro" id="IPR000631">
    <property type="entry name" value="CARKD"/>
</dbReference>
<keyword evidence="12 17" id="KW-0456">Lyase</keyword>
<dbReference type="SUPFAM" id="SSF53613">
    <property type="entry name" value="Ribokinase-like"/>
    <property type="match status" value="1"/>
</dbReference>
<comment type="cofactor">
    <cofactor evidence="18 19">
        <name>K(+)</name>
        <dbReference type="ChEBI" id="CHEBI:29103"/>
    </cofactor>
    <text evidence="18 19">Binds 1 potassium ion per subunit.</text>
</comment>
<comment type="similarity">
    <text evidence="3 19">In the N-terminal section; belongs to the NnrE/AIBP family.</text>
</comment>